<dbReference type="AlphaFoldDB" id="E4UNE1"/>
<dbReference type="Pfam" id="PF13419">
    <property type="entry name" value="HAD_2"/>
    <property type="match status" value="1"/>
</dbReference>
<dbReference type="STRING" id="535722.E4UNE1"/>
<evidence type="ECO:0000313" key="2">
    <source>
        <dbReference type="Proteomes" id="UP000002669"/>
    </source>
</evidence>
<dbReference type="InterPro" id="IPR041492">
    <property type="entry name" value="HAD_2"/>
</dbReference>
<dbReference type="GeneID" id="10031184"/>
<dbReference type="InterPro" id="IPR023214">
    <property type="entry name" value="HAD_sf"/>
</dbReference>
<dbReference type="GO" id="GO:0050308">
    <property type="term" value="F:sugar-phosphatase activity"/>
    <property type="evidence" value="ECO:0007669"/>
    <property type="project" value="TreeGrafter"/>
</dbReference>
<sequence>MGSTGSFSGPRMSLTFDGLLFDFDGTIVDSTAGEPPLHHAVLSLTGRETLAYLWPGRIGEEIGVDPKVILQTSHGRRSIDTLQIIAPEKATWEYVSMIEGRIPRDLGNDATEIPGARRLLTSLEEAGAPWAVVTSGSNALITGWLGVLRLAHPKYLVVAEDVQAGKPDPSCYLLGRSRLGLDHSDSMLVIEDAPSGVRAGKAAGFKVLALATTHVVEELKEAGADWIIKDLDSASLKKFADGKVEVEVWDTLQ</sequence>
<dbReference type="InterPro" id="IPR023198">
    <property type="entry name" value="PGP-like_dom2"/>
</dbReference>
<dbReference type="NCBIfam" id="TIGR01509">
    <property type="entry name" value="HAD-SF-IA-v3"/>
    <property type="match status" value="1"/>
</dbReference>
<keyword evidence="2" id="KW-1185">Reference proteome</keyword>
<dbReference type="Gene3D" id="1.10.150.240">
    <property type="entry name" value="Putative phosphatase, domain 2"/>
    <property type="match status" value="1"/>
</dbReference>
<dbReference type="EMBL" id="DS989823">
    <property type="protein sequence ID" value="EFR00391.1"/>
    <property type="molecule type" value="Genomic_DNA"/>
</dbReference>
<gene>
    <name evidence="1" type="ORF">MGYG_03395</name>
</gene>
<dbReference type="HOGENOM" id="CLU_045011_13_4_1"/>
<protein>
    <submittedName>
        <fullName evidence="1">Uncharacterized protein</fullName>
    </submittedName>
</protein>
<dbReference type="SUPFAM" id="SSF56784">
    <property type="entry name" value="HAD-like"/>
    <property type="match status" value="1"/>
</dbReference>
<organism evidence="2">
    <name type="scientific">Arthroderma gypseum (strain ATCC MYA-4604 / CBS 118893)</name>
    <name type="common">Microsporum gypseum</name>
    <dbReference type="NCBI Taxonomy" id="535722"/>
    <lineage>
        <taxon>Eukaryota</taxon>
        <taxon>Fungi</taxon>
        <taxon>Dikarya</taxon>
        <taxon>Ascomycota</taxon>
        <taxon>Pezizomycotina</taxon>
        <taxon>Eurotiomycetes</taxon>
        <taxon>Eurotiomycetidae</taxon>
        <taxon>Onygenales</taxon>
        <taxon>Arthrodermataceae</taxon>
        <taxon>Nannizzia</taxon>
    </lineage>
</organism>
<dbReference type="RefSeq" id="XP_003175873.1">
    <property type="nucleotide sequence ID" value="XM_003175825.1"/>
</dbReference>
<dbReference type="CDD" id="cd07527">
    <property type="entry name" value="HAD_ScGPP-like"/>
    <property type="match status" value="1"/>
</dbReference>
<dbReference type="SFLD" id="SFLDS00003">
    <property type="entry name" value="Haloacid_Dehalogenase"/>
    <property type="match status" value="1"/>
</dbReference>
<dbReference type="Proteomes" id="UP000002669">
    <property type="component" value="Unassembled WGS sequence"/>
</dbReference>
<dbReference type="PRINTS" id="PR00413">
    <property type="entry name" value="HADHALOGNASE"/>
</dbReference>
<dbReference type="FunCoup" id="E4UNE1">
    <property type="interactions" value="374"/>
</dbReference>
<name>E4UNE1_ARTGP</name>
<dbReference type="Gene3D" id="3.40.50.1000">
    <property type="entry name" value="HAD superfamily/HAD-like"/>
    <property type="match status" value="1"/>
</dbReference>
<dbReference type="eggNOG" id="KOG2914">
    <property type="taxonomic scope" value="Eukaryota"/>
</dbReference>
<dbReference type="SFLD" id="SFLDG01129">
    <property type="entry name" value="C1.5:_HAD__Beta-PGM__Phosphata"/>
    <property type="match status" value="1"/>
</dbReference>
<dbReference type="PANTHER" id="PTHR43481">
    <property type="entry name" value="FRUCTOSE-1-PHOSPHATE PHOSPHATASE"/>
    <property type="match status" value="1"/>
</dbReference>
<feature type="non-terminal residue" evidence="1">
    <location>
        <position position="1"/>
    </location>
</feature>
<dbReference type="OMA" id="QVHTFDG"/>
<dbReference type="InParanoid" id="E4UNE1"/>
<dbReference type="InterPro" id="IPR006439">
    <property type="entry name" value="HAD-SF_hydro_IA"/>
</dbReference>
<dbReference type="PANTHER" id="PTHR43481:SF4">
    <property type="entry name" value="GLYCEROL-1-PHOSPHATE PHOSPHOHYDROLASE 1-RELATED"/>
    <property type="match status" value="1"/>
</dbReference>
<dbReference type="OrthoDB" id="40579at2759"/>
<dbReference type="VEuPathDB" id="FungiDB:MGYG_03395"/>
<dbReference type="InterPro" id="IPR051806">
    <property type="entry name" value="HAD-like_SPP"/>
</dbReference>
<evidence type="ECO:0000313" key="1">
    <source>
        <dbReference type="EMBL" id="EFR00391.1"/>
    </source>
</evidence>
<proteinExistence type="predicted"/>
<dbReference type="InterPro" id="IPR036412">
    <property type="entry name" value="HAD-like_sf"/>
</dbReference>
<reference evidence="2" key="1">
    <citation type="journal article" date="2012" name="MBio">
        <title>Comparative genome analysis of Trichophyton rubrum and related dermatophytes reveals candidate genes involved in infection.</title>
        <authorList>
            <person name="Martinez D.A."/>
            <person name="Oliver B.G."/>
            <person name="Graeser Y."/>
            <person name="Goldberg J.M."/>
            <person name="Li W."/>
            <person name="Martinez-Rossi N.M."/>
            <person name="Monod M."/>
            <person name="Shelest E."/>
            <person name="Barton R.C."/>
            <person name="Birch E."/>
            <person name="Brakhage A.A."/>
            <person name="Chen Z."/>
            <person name="Gurr S.J."/>
            <person name="Heiman D."/>
            <person name="Heitman J."/>
            <person name="Kosti I."/>
            <person name="Rossi A."/>
            <person name="Saif S."/>
            <person name="Samalova M."/>
            <person name="Saunders C.W."/>
            <person name="Shea T."/>
            <person name="Summerbell R.C."/>
            <person name="Xu J."/>
            <person name="Young S."/>
            <person name="Zeng Q."/>
            <person name="Birren B.W."/>
            <person name="Cuomo C.A."/>
            <person name="White T.C."/>
        </authorList>
    </citation>
    <scope>NUCLEOTIDE SEQUENCE [LARGE SCALE GENOMIC DNA]</scope>
    <source>
        <strain evidence="2">ATCC MYA-4604 / CBS 118893</strain>
    </source>
</reference>
<accession>E4UNE1</accession>